<keyword evidence="2" id="KW-0808">Transferase</keyword>
<comment type="subcellular location">
    <subcellularLocation>
        <location evidence="1">Membrane</location>
        <topology evidence="1">Single-pass type I membrane protein</topology>
    </subcellularLocation>
</comment>
<dbReference type="Gene3D" id="1.10.510.10">
    <property type="entry name" value="Transferase(Phosphotransferase) domain 1"/>
    <property type="match status" value="1"/>
</dbReference>
<evidence type="ECO:0000256" key="1">
    <source>
        <dbReference type="ARBA" id="ARBA00004479"/>
    </source>
</evidence>
<dbReference type="EMBL" id="CM022218">
    <property type="protein sequence ID" value="KAF7027369.1"/>
    <property type="molecule type" value="Genomic_DNA"/>
</dbReference>
<organism evidence="8">
    <name type="scientific">Triticum aestivum</name>
    <name type="common">Wheat</name>
    <dbReference type="NCBI Taxonomy" id="4565"/>
    <lineage>
        <taxon>Eukaryota</taxon>
        <taxon>Viridiplantae</taxon>
        <taxon>Streptophyta</taxon>
        <taxon>Embryophyta</taxon>
        <taxon>Tracheophyta</taxon>
        <taxon>Spermatophyta</taxon>
        <taxon>Magnoliopsida</taxon>
        <taxon>Liliopsida</taxon>
        <taxon>Poales</taxon>
        <taxon>Poaceae</taxon>
        <taxon>BOP clade</taxon>
        <taxon>Pooideae</taxon>
        <taxon>Triticodae</taxon>
        <taxon>Triticeae</taxon>
        <taxon>Triticinae</taxon>
        <taxon>Triticum</taxon>
    </lineage>
</organism>
<reference evidence="8" key="1">
    <citation type="journal article" date="2017" name="Gigascience">
        <title>The first near-complete assembly of the hexaploid bread wheat genome, Triticum aestivum.</title>
        <authorList>
            <person name="Zimin A.V."/>
            <person name="Puiu D."/>
            <person name="Hall R."/>
            <person name="Kingan S."/>
            <person name="Clavijo B.J."/>
            <person name="Salzberg S.L."/>
        </authorList>
    </citation>
    <scope>NUCLEOTIDE SEQUENCE</scope>
    <source>
        <tissue evidence="8">Leaf</tissue>
    </source>
</reference>
<dbReference type="SUPFAM" id="SSF56112">
    <property type="entry name" value="Protein kinase-like (PK-like)"/>
    <property type="match status" value="1"/>
</dbReference>
<gene>
    <name evidence="8" type="ORF">CFC21_039415</name>
</gene>
<evidence type="ECO:0000256" key="7">
    <source>
        <dbReference type="ARBA" id="ARBA00023180"/>
    </source>
</evidence>
<keyword evidence="7" id="KW-0325">Glycoprotein</keyword>
<evidence type="ECO:0000256" key="4">
    <source>
        <dbReference type="ARBA" id="ARBA00022729"/>
    </source>
</evidence>
<evidence type="ECO:0000313" key="8">
    <source>
        <dbReference type="EMBL" id="KAF7027369.1"/>
    </source>
</evidence>
<dbReference type="InterPro" id="IPR045874">
    <property type="entry name" value="LRK10/LRL21-25-like"/>
</dbReference>
<proteinExistence type="predicted"/>
<keyword evidence="6" id="KW-0472">Membrane</keyword>
<dbReference type="PANTHER" id="PTHR27009">
    <property type="entry name" value="RUST RESISTANCE KINASE LR10-RELATED"/>
    <property type="match status" value="1"/>
</dbReference>
<dbReference type="GO" id="GO:0016020">
    <property type="term" value="C:membrane"/>
    <property type="evidence" value="ECO:0007669"/>
    <property type="project" value="UniProtKB-SubCell"/>
</dbReference>
<keyword evidence="2" id="KW-0418">Kinase</keyword>
<evidence type="ECO:0000256" key="6">
    <source>
        <dbReference type="ARBA" id="ARBA00023136"/>
    </source>
</evidence>
<dbReference type="InterPro" id="IPR011009">
    <property type="entry name" value="Kinase-like_dom_sf"/>
</dbReference>
<dbReference type="Proteomes" id="UP000815260">
    <property type="component" value="Chromosome 3B"/>
</dbReference>
<evidence type="ECO:0000256" key="5">
    <source>
        <dbReference type="ARBA" id="ARBA00022989"/>
    </source>
</evidence>
<name>A0A9R1JS07_WHEAT</name>
<accession>A0A9R1JS07</accession>
<dbReference type="AlphaFoldDB" id="A0A9R1JS07"/>
<protein>
    <submittedName>
        <fullName evidence="8">Uncharacterized protein</fullName>
    </submittedName>
</protein>
<sequence length="144" mass="15830">GSYWSGSPSVTAMSTRQAAGGAAMMPTHQCSRAFAQMVACTSRLVADSSSETFFPHWVWDNLARELHGSEAKYGTEEIVRRMTLVGLWCIQMNPESRPSMSSVIEMLERSMGELEMPPRPFLFSPVHSTTASSYASVLVMMSSP</sequence>
<evidence type="ECO:0000256" key="2">
    <source>
        <dbReference type="ARBA" id="ARBA00022527"/>
    </source>
</evidence>
<keyword evidence="5" id="KW-1133">Transmembrane helix</keyword>
<comment type="caution">
    <text evidence="8">The sequence shown here is derived from an EMBL/GenBank/DDBJ whole genome shotgun (WGS) entry which is preliminary data.</text>
</comment>
<dbReference type="OrthoDB" id="652016at2759"/>
<keyword evidence="4" id="KW-0732">Signal</keyword>
<keyword evidence="2" id="KW-0723">Serine/threonine-protein kinase</keyword>
<feature type="non-terminal residue" evidence="8">
    <location>
        <position position="1"/>
    </location>
</feature>
<reference evidence="8" key="2">
    <citation type="submission" date="2020-03" db="EMBL/GenBank/DDBJ databases">
        <title>The second near-complete assembly of the hexaploid bread wheat (Triticum aestivum) genome.</title>
        <authorList>
            <person name="Zimin A.V."/>
            <person name="Puiu D."/>
            <person name="Shumante A."/>
            <person name="Alonge M."/>
            <person name="Salzberg S.L."/>
        </authorList>
    </citation>
    <scope>NUCLEOTIDE SEQUENCE</scope>
    <source>
        <tissue evidence="8">Leaf</tissue>
    </source>
</reference>
<keyword evidence="3" id="KW-0812">Transmembrane</keyword>
<dbReference type="GO" id="GO:0004674">
    <property type="term" value="F:protein serine/threonine kinase activity"/>
    <property type="evidence" value="ECO:0007669"/>
    <property type="project" value="UniProtKB-KW"/>
</dbReference>
<evidence type="ECO:0000256" key="3">
    <source>
        <dbReference type="ARBA" id="ARBA00022692"/>
    </source>
</evidence>